<dbReference type="Pfam" id="PF03649">
    <property type="entry name" value="UPF0014"/>
    <property type="match status" value="1"/>
</dbReference>
<evidence type="ECO:0000313" key="7">
    <source>
        <dbReference type="EMBL" id="QHT61567.1"/>
    </source>
</evidence>
<keyword evidence="8" id="KW-1185">Reference proteome</keyword>
<keyword evidence="5 6" id="KW-0472">Membrane</keyword>
<proteinExistence type="inferred from homology"/>
<evidence type="ECO:0000256" key="2">
    <source>
        <dbReference type="ARBA" id="ARBA00005268"/>
    </source>
</evidence>
<evidence type="ECO:0000256" key="6">
    <source>
        <dbReference type="SAM" id="Phobius"/>
    </source>
</evidence>
<evidence type="ECO:0000256" key="1">
    <source>
        <dbReference type="ARBA" id="ARBA00004141"/>
    </source>
</evidence>
<dbReference type="GO" id="GO:0005886">
    <property type="term" value="C:plasma membrane"/>
    <property type="evidence" value="ECO:0007669"/>
    <property type="project" value="TreeGrafter"/>
</dbReference>
<dbReference type="EMBL" id="CP048209">
    <property type="protein sequence ID" value="QHT61567.1"/>
    <property type="molecule type" value="Genomic_DNA"/>
</dbReference>
<feature type="transmembrane region" description="Helical" evidence="6">
    <location>
        <begin position="215"/>
        <end position="239"/>
    </location>
</feature>
<keyword evidence="3 6" id="KW-0812">Transmembrane</keyword>
<gene>
    <name evidence="7" type="primary">fetB</name>
    <name evidence="7" type="ORF">GXP70_17400</name>
</gene>
<dbReference type="AlphaFoldDB" id="A0A6C0FXZ5"/>
<evidence type="ECO:0000256" key="5">
    <source>
        <dbReference type="ARBA" id="ARBA00023136"/>
    </source>
</evidence>
<feature type="transmembrane region" description="Helical" evidence="6">
    <location>
        <begin position="34"/>
        <end position="53"/>
    </location>
</feature>
<keyword evidence="4 6" id="KW-1133">Transmembrane helix</keyword>
<evidence type="ECO:0000256" key="3">
    <source>
        <dbReference type="ARBA" id="ARBA00022692"/>
    </source>
</evidence>
<feature type="transmembrane region" description="Helical" evidence="6">
    <location>
        <begin position="6"/>
        <end position="22"/>
    </location>
</feature>
<dbReference type="InterPro" id="IPR005226">
    <property type="entry name" value="UPF0014_fam"/>
</dbReference>
<comment type="similarity">
    <text evidence="2">Belongs to the UPF0014 family.</text>
</comment>
<dbReference type="PANTHER" id="PTHR30028">
    <property type="entry name" value="UPF0014 INNER MEMBRANE PROTEIN YBBM-RELATED"/>
    <property type="match status" value="1"/>
</dbReference>
<accession>A0A6C0FXZ5</accession>
<evidence type="ECO:0000313" key="8">
    <source>
        <dbReference type="Proteomes" id="UP000476064"/>
    </source>
</evidence>
<dbReference type="Proteomes" id="UP000476064">
    <property type="component" value="Chromosome"/>
</dbReference>
<feature type="transmembrane region" description="Helical" evidence="6">
    <location>
        <begin position="89"/>
        <end position="111"/>
    </location>
</feature>
<name>A0A6C0FXZ5_9BACL</name>
<comment type="subcellular location">
    <subcellularLocation>
        <location evidence="1">Membrane</location>
        <topology evidence="1">Multi-pass membrane protein</topology>
    </subcellularLocation>
</comment>
<dbReference type="RefSeq" id="WP_162358006.1">
    <property type="nucleotide sequence ID" value="NZ_CP048209.1"/>
</dbReference>
<dbReference type="KEGG" id="plyc:GXP70_17400"/>
<sequence length="253" mass="27375">MSLTAVAFTLLFVAITIFVSMRQKLGLERDIIVGTIRAAVQLLAVGLVLQAIFRTTHPLLLVPIIVIMVAIASWHAARRGKGLRGIGLRIGIAIASTEAMIMLLLLGMHIIQSTPQYIISISGMTIGNAMVVAGLYLNHMRRDVESSRGEIVTLLALGASAKQAIQLGIKRAVKASLIPTIDGMKTVGIVQLPGMMTGMIIAGADPLQAVRYQMLIVFAFTSSAAVTSIILSLLSYKLWFTPSLQLRRWEKEE</sequence>
<dbReference type="PANTHER" id="PTHR30028:SF0">
    <property type="entry name" value="PROTEIN ALUMINUM SENSITIVE 3"/>
    <property type="match status" value="1"/>
</dbReference>
<feature type="transmembrane region" description="Helical" evidence="6">
    <location>
        <begin position="59"/>
        <end position="77"/>
    </location>
</feature>
<organism evidence="7 8">
    <name type="scientific">Paenibacillus lycopersici</name>
    <dbReference type="NCBI Taxonomy" id="2704462"/>
    <lineage>
        <taxon>Bacteria</taxon>
        <taxon>Bacillati</taxon>
        <taxon>Bacillota</taxon>
        <taxon>Bacilli</taxon>
        <taxon>Bacillales</taxon>
        <taxon>Paenibacillaceae</taxon>
        <taxon>Paenibacillus</taxon>
    </lineage>
</organism>
<feature type="transmembrane region" description="Helical" evidence="6">
    <location>
        <begin position="117"/>
        <end position="138"/>
    </location>
</feature>
<protein>
    <submittedName>
        <fullName evidence="7">Iron export ABC transporter permease subunit FetB</fullName>
    </submittedName>
</protein>
<evidence type="ECO:0000256" key="4">
    <source>
        <dbReference type="ARBA" id="ARBA00022989"/>
    </source>
</evidence>
<reference evidence="7 8" key="1">
    <citation type="submission" date="2020-01" db="EMBL/GenBank/DDBJ databases">
        <title>Paenibacillus sp. nov., isolated from tomato rhizosphere.</title>
        <authorList>
            <person name="Weon H.-Y."/>
            <person name="Lee S.A."/>
        </authorList>
    </citation>
    <scope>NUCLEOTIDE SEQUENCE [LARGE SCALE GENOMIC DNA]</scope>
    <source>
        <strain evidence="7 8">12200R-189</strain>
    </source>
</reference>